<keyword evidence="3" id="KW-1185">Reference proteome</keyword>
<dbReference type="AlphaFoldDB" id="A0A1M5NW44"/>
<proteinExistence type="predicted"/>
<dbReference type="Proteomes" id="UP000184226">
    <property type="component" value="Unassembled WGS sequence"/>
</dbReference>
<evidence type="ECO:0000313" key="3">
    <source>
        <dbReference type="Proteomes" id="UP000184226"/>
    </source>
</evidence>
<gene>
    <name evidence="2" type="ORF">SAMN04488135_101632</name>
</gene>
<dbReference type="EMBL" id="FQXE01000001">
    <property type="protein sequence ID" value="SHG93730.1"/>
    <property type="molecule type" value="Genomic_DNA"/>
</dbReference>
<feature type="domain" description="HTH IS21-type" evidence="1">
    <location>
        <begin position="1"/>
        <end position="60"/>
    </location>
</feature>
<reference evidence="2 3" key="1">
    <citation type="submission" date="2016-11" db="EMBL/GenBank/DDBJ databases">
        <authorList>
            <person name="Jaros S."/>
            <person name="Januszkiewicz K."/>
            <person name="Wedrychowicz H."/>
        </authorList>
    </citation>
    <scope>NUCLEOTIDE SEQUENCE [LARGE SCALE GENOMIC DNA]</scope>
    <source>
        <strain evidence="2 3">CGMCC 1.10190</strain>
    </source>
</reference>
<organism evidence="2 3">
    <name type="scientific">Pollutimonas bauzanensis</name>
    <dbReference type="NCBI Taxonomy" id="658167"/>
    <lineage>
        <taxon>Bacteria</taxon>
        <taxon>Pseudomonadati</taxon>
        <taxon>Pseudomonadota</taxon>
        <taxon>Betaproteobacteria</taxon>
        <taxon>Burkholderiales</taxon>
        <taxon>Alcaligenaceae</taxon>
        <taxon>Pollutimonas</taxon>
    </lineage>
</organism>
<feature type="non-terminal residue" evidence="2">
    <location>
        <position position="73"/>
    </location>
</feature>
<dbReference type="Pfam" id="PF13936">
    <property type="entry name" value="HTH_38"/>
    <property type="match status" value="1"/>
</dbReference>
<evidence type="ECO:0000259" key="1">
    <source>
        <dbReference type="PROSITE" id="PS50531"/>
    </source>
</evidence>
<accession>A0A1M5NW44</accession>
<dbReference type="PROSITE" id="PS50531">
    <property type="entry name" value="HTH_IS21"/>
    <property type="match status" value="1"/>
</dbReference>
<name>A0A1M5NW44_9BURK</name>
<dbReference type="InterPro" id="IPR025246">
    <property type="entry name" value="IS30-like_HTH"/>
</dbReference>
<dbReference type="Gene3D" id="1.10.10.60">
    <property type="entry name" value="Homeodomain-like"/>
    <property type="match status" value="1"/>
</dbReference>
<evidence type="ECO:0000313" key="2">
    <source>
        <dbReference type="EMBL" id="SHG93730.1"/>
    </source>
</evidence>
<sequence length="73" mass="8494">MEIKVLMRHGAGIREMARELGCSRNTIRRYLRETAAEQYSPRTARPTKLDPYKGYLLERIEAARPHWIPGVVL</sequence>
<dbReference type="InterPro" id="IPR017894">
    <property type="entry name" value="HTH_IS21_transposase_type"/>
</dbReference>
<protein>
    <submittedName>
        <fullName evidence="2">Helix-turn-helix domain-containing protein</fullName>
    </submittedName>
</protein>